<dbReference type="EMBL" id="KV722340">
    <property type="protein sequence ID" value="OCH94799.1"/>
    <property type="molecule type" value="Genomic_DNA"/>
</dbReference>
<name>A0A8E2DSH2_9APHY</name>
<dbReference type="Proteomes" id="UP000250043">
    <property type="component" value="Unassembled WGS sequence"/>
</dbReference>
<evidence type="ECO:0000313" key="1">
    <source>
        <dbReference type="EMBL" id="OCH94799.1"/>
    </source>
</evidence>
<organism evidence="1 2">
    <name type="scientific">Obba rivulosa</name>
    <dbReference type="NCBI Taxonomy" id="1052685"/>
    <lineage>
        <taxon>Eukaryota</taxon>
        <taxon>Fungi</taxon>
        <taxon>Dikarya</taxon>
        <taxon>Basidiomycota</taxon>
        <taxon>Agaricomycotina</taxon>
        <taxon>Agaricomycetes</taxon>
        <taxon>Polyporales</taxon>
        <taxon>Gelatoporiaceae</taxon>
        <taxon>Obba</taxon>
    </lineage>
</organism>
<evidence type="ECO:0000313" key="2">
    <source>
        <dbReference type="Proteomes" id="UP000250043"/>
    </source>
</evidence>
<dbReference type="AlphaFoldDB" id="A0A8E2DSH2"/>
<protein>
    <submittedName>
        <fullName evidence="1">Uncharacterized protein</fullName>
    </submittedName>
</protein>
<accession>A0A8E2DSH2</accession>
<sequence length="139" mass="15146">MFSLRGLATADLSLHSQTITASQLEHMRRPVPREIEQEEAAPRINVYAPHEGYPKLKAKLANLIGGETKPDNSRTIPSAPVQASAWQSNSVIAIPKDWVFLKGAAHPGSVRAVEVRDGVAHTIRIVLGSLLLSEYDLCT</sequence>
<gene>
    <name evidence="1" type="ORF">OBBRIDRAFT_831399</name>
</gene>
<reference evidence="1 2" key="1">
    <citation type="submission" date="2016-07" db="EMBL/GenBank/DDBJ databases">
        <title>Draft genome of the white-rot fungus Obba rivulosa 3A-2.</title>
        <authorList>
            <consortium name="DOE Joint Genome Institute"/>
            <person name="Miettinen O."/>
            <person name="Riley R."/>
            <person name="Acob R."/>
            <person name="Barry K."/>
            <person name="Cullen D."/>
            <person name="De Vries R."/>
            <person name="Hainaut M."/>
            <person name="Hatakka A."/>
            <person name="Henrissat B."/>
            <person name="Hilden K."/>
            <person name="Kuo R."/>
            <person name="Labutti K."/>
            <person name="Lipzen A."/>
            <person name="Makela M.R."/>
            <person name="Sandor L."/>
            <person name="Spatafora J.W."/>
            <person name="Grigoriev I.V."/>
            <person name="Hibbett D.S."/>
        </authorList>
    </citation>
    <scope>NUCLEOTIDE SEQUENCE [LARGE SCALE GENOMIC DNA]</scope>
    <source>
        <strain evidence="1 2">3A-2</strain>
    </source>
</reference>
<keyword evidence="2" id="KW-1185">Reference proteome</keyword>
<proteinExistence type="predicted"/>